<proteinExistence type="predicted"/>
<evidence type="ECO:0000313" key="1">
    <source>
        <dbReference type="EMBL" id="KAH7264026.1"/>
    </source>
</evidence>
<dbReference type="Proteomes" id="UP000736672">
    <property type="component" value="Unassembled WGS sequence"/>
</dbReference>
<protein>
    <submittedName>
        <fullName evidence="1">Uncharacterized protein</fullName>
    </submittedName>
</protein>
<keyword evidence="2" id="KW-1185">Reference proteome</keyword>
<reference evidence="1" key="1">
    <citation type="journal article" date="2021" name="Nat. Commun.">
        <title>Genetic determinants of endophytism in the Arabidopsis root mycobiome.</title>
        <authorList>
            <person name="Mesny F."/>
            <person name="Miyauchi S."/>
            <person name="Thiergart T."/>
            <person name="Pickel B."/>
            <person name="Atanasova L."/>
            <person name="Karlsson M."/>
            <person name="Huettel B."/>
            <person name="Barry K.W."/>
            <person name="Haridas S."/>
            <person name="Chen C."/>
            <person name="Bauer D."/>
            <person name="Andreopoulos W."/>
            <person name="Pangilinan J."/>
            <person name="LaButti K."/>
            <person name="Riley R."/>
            <person name="Lipzen A."/>
            <person name="Clum A."/>
            <person name="Drula E."/>
            <person name="Henrissat B."/>
            <person name="Kohler A."/>
            <person name="Grigoriev I.V."/>
            <person name="Martin F.M."/>
            <person name="Hacquard S."/>
        </authorList>
    </citation>
    <scope>NUCLEOTIDE SEQUENCE</scope>
    <source>
        <strain evidence="1">FSSC 5 MPI-SDFR-AT-0091</strain>
    </source>
</reference>
<comment type="caution">
    <text evidence="1">The sequence shown here is derived from an EMBL/GenBank/DDBJ whole genome shotgun (WGS) entry which is preliminary data.</text>
</comment>
<dbReference type="AlphaFoldDB" id="A0A9P9KMY4"/>
<name>A0A9P9KMY4_FUSSL</name>
<sequence>MAGLHGHNVVPTGSFFADHRPSVSLQCLCVTRVTKVQPPCDGFSWATEKLSRTTTLTGPGASSLLSNDPWRSKHHIISSTHLCPAPCLESHLPIAADEGFKPLPWPTSCVIQIPFCDRSSTHRLACSSAQSCVELVDLILVCTPSKNGPCRHRAVSPACLSGFFASLSQITRRVNKPRLVHLAVSTTWAMLIASSSSSTSDDYSTTLTTARWLIPAELSVARSPF</sequence>
<dbReference type="EMBL" id="JAGTJS010000007">
    <property type="protein sequence ID" value="KAH7264026.1"/>
    <property type="molecule type" value="Genomic_DNA"/>
</dbReference>
<evidence type="ECO:0000313" key="2">
    <source>
        <dbReference type="Proteomes" id="UP000736672"/>
    </source>
</evidence>
<gene>
    <name evidence="1" type="ORF">B0J15DRAFT_260132</name>
</gene>
<accession>A0A9P9KMY4</accession>
<organism evidence="1 2">
    <name type="scientific">Fusarium solani</name>
    <name type="common">Filamentous fungus</name>
    <dbReference type="NCBI Taxonomy" id="169388"/>
    <lineage>
        <taxon>Eukaryota</taxon>
        <taxon>Fungi</taxon>
        <taxon>Dikarya</taxon>
        <taxon>Ascomycota</taxon>
        <taxon>Pezizomycotina</taxon>
        <taxon>Sordariomycetes</taxon>
        <taxon>Hypocreomycetidae</taxon>
        <taxon>Hypocreales</taxon>
        <taxon>Nectriaceae</taxon>
        <taxon>Fusarium</taxon>
        <taxon>Fusarium solani species complex</taxon>
    </lineage>
</organism>